<dbReference type="InterPro" id="IPR004158">
    <property type="entry name" value="DUF247_pln"/>
</dbReference>
<dbReference type="OrthoDB" id="658695at2759"/>
<evidence type="ECO:0000313" key="2">
    <source>
        <dbReference type="EMBL" id="KAD0150553.1"/>
    </source>
</evidence>
<dbReference type="PANTHER" id="PTHR31170:SF21">
    <property type="match status" value="1"/>
</dbReference>
<keyword evidence="1" id="KW-0472">Membrane</keyword>
<organism evidence="2 3">
    <name type="scientific">Mikania micrantha</name>
    <name type="common">bitter vine</name>
    <dbReference type="NCBI Taxonomy" id="192012"/>
    <lineage>
        <taxon>Eukaryota</taxon>
        <taxon>Viridiplantae</taxon>
        <taxon>Streptophyta</taxon>
        <taxon>Embryophyta</taxon>
        <taxon>Tracheophyta</taxon>
        <taxon>Spermatophyta</taxon>
        <taxon>Magnoliopsida</taxon>
        <taxon>eudicotyledons</taxon>
        <taxon>Gunneridae</taxon>
        <taxon>Pentapetalae</taxon>
        <taxon>asterids</taxon>
        <taxon>campanulids</taxon>
        <taxon>Asterales</taxon>
        <taxon>Asteraceae</taxon>
        <taxon>Asteroideae</taxon>
        <taxon>Heliantheae alliance</taxon>
        <taxon>Eupatorieae</taxon>
        <taxon>Mikania</taxon>
    </lineage>
</organism>
<evidence type="ECO:0000256" key="1">
    <source>
        <dbReference type="SAM" id="Phobius"/>
    </source>
</evidence>
<keyword evidence="1" id="KW-1133">Transmembrane helix</keyword>
<evidence type="ECO:0000313" key="3">
    <source>
        <dbReference type="Proteomes" id="UP000326396"/>
    </source>
</evidence>
<feature type="transmembrane region" description="Helical" evidence="1">
    <location>
        <begin position="414"/>
        <end position="438"/>
    </location>
</feature>
<protein>
    <submittedName>
        <fullName evidence="2">Uncharacterized protein</fullName>
    </submittedName>
</protein>
<dbReference type="EMBL" id="SZYD01001926">
    <property type="protein sequence ID" value="KAD0150553.1"/>
    <property type="molecule type" value="Genomic_DNA"/>
</dbReference>
<gene>
    <name evidence="2" type="ORF">E3N88_44714</name>
</gene>
<proteinExistence type="predicted"/>
<name>A0A5N6LB75_9ASTR</name>
<keyword evidence="1" id="KW-0812">Transmembrane</keyword>
<dbReference type="Pfam" id="PF03140">
    <property type="entry name" value="DUF247"/>
    <property type="match status" value="1"/>
</dbReference>
<keyword evidence="3" id="KW-1185">Reference proteome</keyword>
<dbReference type="AlphaFoldDB" id="A0A5N6LB75"/>
<accession>A0A5N6LB75</accession>
<dbReference type="Proteomes" id="UP000326396">
    <property type="component" value="Unassembled WGS sequence"/>
</dbReference>
<dbReference type="PANTHER" id="PTHR31170">
    <property type="entry name" value="BNAC04G53230D PROTEIN"/>
    <property type="match status" value="1"/>
</dbReference>
<sequence length="444" mass="50902">MEIDSRTTGPHHAVTIWEINRDRLTAMKHKLSDTPKLLSVAAGRTTCSIFKVPQTLIDINGKSYQPHIVSVGPLHHGQPHLEMIQEHKWRFLRHLLNRTQSKGIVLEDYLRAVQRLEVQARECYSVTVPYTTDEFIEMMVLDGCFIIELFRKFGGVAQVEDSDPLVNMSWIVSFLLRDLIRLENQIPFFVLECLFQLTKTTESPTLATLALGFFNLILQRPEPVLEKYSNVKAKHLLDLLRSSFLPSDLDHSSKPDNRPPPHVIHSISKLRRSGIKLKPQEAESFLVVNFKRGVIHMKTIAIDDFMCAFLLNSVAFEQCHSGCLKIFTTYVTLLDCLINTSKDVGMLCDWNIIENYLGTDAEVASFINNMGKDISFDIDVCYLARLFDNVNRHYHSGWHVQWASFKYTYFNTPWSLVSAMAAFVLLVLTVAQTFYTILSYVRPK</sequence>
<reference evidence="2 3" key="1">
    <citation type="submission" date="2019-05" db="EMBL/GenBank/DDBJ databases">
        <title>Mikania micrantha, genome provides insights into the molecular mechanism of rapid growth.</title>
        <authorList>
            <person name="Liu B."/>
        </authorList>
    </citation>
    <scope>NUCLEOTIDE SEQUENCE [LARGE SCALE GENOMIC DNA]</scope>
    <source>
        <strain evidence="2">NLD-2019</strain>
        <tissue evidence="2">Leaf</tissue>
    </source>
</reference>
<comment type="caution">
    <text evidence="2">The sequence shown here is derived from an EMBL/GenBank/DDBJ whole genome shotgun (WGS) entry which is preliminary data.</text>
</comment>